<reference evidence="4 5" key="1">
    <citation type="submission" date="2016-02" db="EMBL/GenBank/DDBJ databases">
        <title>Genome analysis of coral dinoflagellate symbionts highlights evolutionary adaptations to a symbiotic lifestyle.</title>
        <authorList>
            <person name="Aranda M."/>
            <person name="Li Y."/>
            <person name="Liew Y.J."/>
            <person name="Baumgarten S."/>
            <person name="Simakov O."/>
            <person name="Wilson M."/>
            <person name="Piel J."/>
            <person name="Ashoor H."/>
            <person name="Bougouffa S."/>
            <person name="Bajic V.B."/>
            <person name="Ryu T."/>
            <person name="Ravasi T."/>
            <person name="Bayer T."/>
            <person name="Micklem G."/>
            <person name="Kim H."/>
            <person name="Bhak J."/>
            <person name="Lajeunesse T.C."/>
            <person name="Voolstra C.R."/>
        </authorList>
    </citation>
    <scope>NUCLEOTIDE SEQUENCE [LARGE SCALE GENOMIC DNA]</scope>
    <source>
        <strain evidence="4 5">CCMP2467</strain>
    </source>
</reference>
<sequence>MQRCQEELRTFMQCLTLPPPPAASKASPLQSSRPAPRAHLRLDLPFDKALEELTIRLAHDSTQVVLVVAIVPQLQSHVLEVEGGGGGPGSAGRRLALQARARARVQAQAQEAQEEAEGGRRKKSRRRSRSRSRRRRRRNEEDEEEEQEEWRTRDEEQGEEQEREREEEEEEEQEEEEQQQEDNEENVTPGAKPSKPRPASSTQNWRRASPSQAPAMKRARSVGSVGSRSPVSPSSKRGLTGSGMPGRPRNFLGQWPQTPPRLASRLLSCRSANANLQGSPSAASRAPPPEAWGSAQPEVEIDGLQEPPTNMDGEAGGRDGQISQTNEGVCASGLAGLSALQQLHIATGVLSRALPAASRNDHDEWEVVDSEPPALALPGVPRDRDALVLCAPLLQRGGGFLLCLPTGSVPPNLLASGLEAPASGLHGPSTVLEVPALEEDEEGVEEPTSDTLSVLVVDVDDTAAAHMAPYDPADGTSVVPFDPVLPHRFPEVGRLLALTRAWLRTQQDDRLGFYSAVEEGEAGLPEEEAPEAAPADPVGAKKAAAKAKRVTTNQLASQIDQLLSAMPRLTDQLQQLGARQQALEERVSAAPAGSTQRPKPAHQMPFFPPKNLTGAGGSASAFASYFGPPPKTGPAKAAAADQAPAHAAVSPEALDPEGADDTQSSSLQGALAQQGSALTLLVNHLIAQASENSGDFGGGAAGSSSLSSKGTARRDRLQAELAEHTGNFMLAVVQMGFRRMYPAGQQPRSLEEVRANPPPFRFQDYIERYGGYGQQRDLGLVAFMVSQIADLLISGEVEGALDSLSLLLVALEQAAQDSGKWEVAYALSMFPDPPSQVFQSRPSPHNARLRAWAPLCPAPWCTTTLAYLKEADAILARRTEALSSASRKTDASDKEAGPAPGLSSFANADPTVSLPGRPCTWRVDLLSLAKALRYLEVTSHVTSLSPSCDPYGPAFPGISMSHAEKEAALSPYRNLDASRIKLSGKGQWDPSPFLDPSLYLAFREPQSLLLPTVPEPGRGDVPLLSAEPEGEVFHLAKRWDENDLLVLTHLGPPKADRLRDTKAFQKLLDREPEPPAGSRLFAAFGAILQGDALGVEFASSAHANLLIEAGLLDPSSRVLGAAPFPVGGSSGQLTQGLIIDDFFAISKRSIEADPSDSSACAALRTAKEVYSKHEILGSDDKDVIGAEQATVAGAFLDRSPSTRALGLALVGPSPRKRLALAAITLELARLGATTDHLHSSLVGGWVSCLLYRRPLMCLFDRAFSFVDFGSMAPTSSKILTLSRKVADELVMISVLSHILVSDISAPWSSTIFATDSSDGKGAFVSAATSPELTERLWTASHGTAESARLLSRERAALQRVDPMSEDLPGPRDASARFALRRPLALQFEFLSVGPDLFDLTGLLADKGFKVGPRLHPPESPEFCLLNPRVWEWVWHLHESGLLDCLSICLPSASFALARKPPVRTRGHPFGSPPLSDRTRADNLFVHRCFSLFWVAVKCRVPVLLDHSPATLLRYLPSWSALRALPGVSEGVVEVKVSNEVITREFLDYGIGLSELGASTMPALLADLFSGLPPARSAALGQYDIACEGLESPLVNDLAVSLPWCEGKCWPWRRPVHINLLETAAVYRLLCHLARTSPGPLRAVSLIDSNVARCAIQKGRSSSHAMARGLRRIASVSLAFGVYLQLPFCPTRLMPADHPTRDKEIPPPGRSFVGPGWTWATLRSALALPKMRRWSANWVRLCLLLAESVAFFRPDRRHNDRSFRAFVPPLLDFDQTLGFPGEGPLFLRLWIFASCGPWAGLRVEGVRGVHVASLGSSHGLRPRNLEDQKRLQRRDGRELPSGRPVEPKTQARREALWQSFLSWLRDEGVDEALVTCTSGWVEVDAINAVLSRYGRALFGSGRPYAHYAETINCLSSKVPKLRRVLQPAWDTAFSWKRAEPGAHHHAMPWQILLGLVALALSWGWPQVAATLALAWGGLLRIGEILQAKRQHLLMPQDIGYTIDYLLFSIEEPKTRHRGARHQSVKVDQPDIIRFWPDFEGEVQTALHCLGSARLTWAQPATLGTSFSSSRRRYMDDVGVRRRRPRQETRTSGPPEQATSQLALRKVQFTCFVFFRMEPIGAIPILFRPGYAEAELETPLPALRKPKNLVALLAVMEQASTVGFLALFRVLTPPTASLVLRAGPELQLFGAVLRSASNRTSASARRGRSKPKRSEMLLSVGSSRRGSSNSNFSEIGFERKPSKSASKDSSMTAPASYQIQEVDEAPPRSRAKEFTEQRLAQTLQLPLEVVKQAAHCFRQHAECEPPRRPDLWRLKQSAFEKVLCDLCSVADTKELSQLFVSKAFRLADMTKSGDLDLQEFVTWYATFSFSEELLLGKSTKNVRDVARTLGINLLDIERYKRVFDSYDKNKSGVIEQAEFRLMVNRLLKVPTGHHLPASVVKSFWNMADSDGNGHIDFPEFCEFYLKVFSKEEGGFQLSDLYRDIRKVPVNRRRVSG</sequence>
<feature type="domain" description="EF-hand" evidence="3">
    <location>
        <begin position="2333"/>
        <end position="2368"/>
    </location>
</feature>
<feature type="compositionally biased region" description="Basic and acidic residues" evidence="2">
    <location>
        <begin position="149"/>
        <end position="164"/>
    </location>
</feature>
<feature type="compositionally biased region" description="Polar residues" evidence="2">
    <location>
        <begin position="2241"/>
        <end position="2257"/>
    </location>
</feature>
<dbReference type="CDD" id="cd00051">
    <property type="entry name" value="EFh"/>
    <property type="match status" value="1"/>
</dbReference>
<dbReference type="Pfam" id="PF13499">
    <property type="entry name" value="EF-hand_7"/>
    <property type="match status" value="1"/>
</dbReference>
<feature type="compositionally biased region" description="Low complexity" evidence="2">
    <location>
        <begin position="221"/>
        <end position="235"/>
    </location>
</feature>
<feature type="region of interest" description="Disordered" evidence="2">
    <location>
        <begin position="692"/>
        <end position="712"/>
    </location>
</feature>
<dbReference type="SMART" id="SM00054">
    <property type="entry name" value="EFh"/>
    <property type="match status" value="3"/>
</dbReference>
<dbReference type="OrthoDB" id="426071at2759"/>
<feature type="domain" description="EF-hand" evidence="3">
    <location>
        <begin position="2392"/>
        <end position="2427"/>
    </location>
</feature>
<accession>A0A1Q9C1K9</accession>
<feature type="region of interest" description="Disordered" evidence="2">
    <location>
        <begin position="521"/>
        <end position="540"/>
    </location>
</feature>
<dbReference type="GO" id="GO:0005509">
    <property type="term" value="F:calcium ion binding"/>
    <property type="evidence" value="ECO:0007669"/>
    <property type="project" value="InterPro"/>
</dbReference>
<evidence type="ECO:0000256" key="1">
    <source>
        <dbReference type="ARBA" id="ARBA00022837"/>
    </source>
</evidence>
<dbReference type="Proteomes" id="UP000186817">
    <property type="component" value="Unassembled WGS sequence"/>
</dbReference>
<feature type="compositionally biased region" description="Acidic residues" evidence="2">
    <location>
        <begin position="521"/>
        <end position="530"/>
    </location>
</feature>
<protein>
    <recommendedName>
        <fullName evidence="3">EF-hand domain-containing protein</fullName>
    </recommendedName>
</protein>
<evidence type="ECO:0000259" key="3">
    <source>
        <dbReference type="PROSITE" id="PS50222"/>
    </source>
</evidence>
<comment type="caution">
    <text evidence="4">The sequence shown here is derived from an EMBL/GenBank/DDBJ whole genome shotgun (WGS) entry which is preliminary data.</text>
</comment>
<evidence type="ECO:0000256" key="2">
    <source>
        <dbReference type="SAM" id="MobiDB-lite"/>
    </source>
</evidence>
<keyword evidence="5" id="KW-1185">Reference proteome</keyword>
<organism evidence="4 5">
    <name type="scientific">Symbiodinium microadriaticum</name>
    <name type="common">Dinoflagellate</name>
    <name type="synonym">Zooxanthella microadriatica</name>
    <dbReference type="NCBI Taxonomy" id="2951"/>
    <lineage>
        <taxon>Eukaryota</taxon>
        <taxon>Sar</taxon>
        <taxon>Alveolata</taxon>
        <taxon>Dinophyceae</taxon>
        <taxon>Suessiales</taxon>
        <taxon>Symbiodiniaceae</taxon>
        <taxon>Symbiodinium</taxon>
    </lineage>
</organism>
<feature type="region of interest" description="Disordered" evidence="2">
    <location>
        <begin position="99"/>
        <end position="259"/>
    </location>
</feature>
<feature type="compositionally biased region" description="Basic and acidic residues" evidence="2">
    <location>
        <begin position="887"/>
        <end position="896"/>
    </location>
</feature>
<feature type="compositionally biased region" description="Basic residues" evidence="2">
    <location>
        <begin position="120"/>
        <end position="137"/>
    </location>
</feature>
<dbReference type="SUPFAM" id="SSF47473">
    <property type="entry name" value="EF-hand"/>
    <property type="match status" value="1"/>
</dbReference>
<feature type="region of interest" description="Disordered" evidence="2">
    <location>
        <begin position="631"/>
        <end position="670"/>
    </location>
</feature>
<feature type="compositionally biased region" description="Low complexity" evidence="2">
    <location>
        <begin position="633"/>
        <end position="651"/>
    </location>
</feature>
<evidence type="ECO:0000313" key="4">
    <source>
        <dbReference type="EMBL" id="OLP76806.1"/>
    </source>
</evidence>
<feature type="compositionally biased region" description="Basic and acidic residues" evidence="2">
    <location>
        <begin position="1822"/>
        <end position="1850"/>
    </location>
</feature>
<feature type="region of interest" description="Disordered" evidence="2">
    <location>
        <begin position="1819"/>
        <end position="1850"/>
    </location>
</feature>
<feature type="compositionally biased region" description="Low complexity" evidence="2">
    <location>
        <begin position="531"/>
        <end position="540"/>
    </location>
</feature>
<dbReference type="InterPro" id="IPR011992">
    <property type="entry name" value="EF-hand-dom_pair"/>
</dbReference>
<feature type="region of interest" description="Disordered" evidence="2">
    <location>
        <begin position="2076"/>
        <end position="2097"/>
    </location>
</feature>
<dbReference type="EMBL" id="LSRX01001914">
    <property type="protein sequence ID" value="OLP76806.1"/>
    <property type="molecule type" value="Genomic_DNA"/>
</dbReference>
<dbReference type="InterPro" id="IPR018247">
    <property type="entry name" value="EF_Hand_1_Ca_BS"/>
</dbReference>
<feature type="domain" description="EF-hand" evidence="3">
    <location>
        <begin position="2433"/>
        <end position="2468"/>
    </location>
</feature>
<dbReference type="Gene3D" id="1.10.238.10">
    <property type="entry name" value="EF-hand"/>
    <property type="match status" value="1"/>
</dbReference>
<feature type="region of interest" description="Disordered" evidence="2">
    <location>
        <begin position="885"/>
        <end position="907"/>
    </location>
</feature>
<feature type="compositionally biased region" description="Polar residues" evidence="2">
    <location>
        <begin position="2088"/>
        <end position="2097"/>
    </location>
</feature>
<proteinExistence type="predicted"/>
<feature type="compositionally biased region" description="Polar residues" evidence="2">
    <location>
        <begin position="199"/>
        <end position="212"/>
    </location>
</feature>
<name>A0A1Q9C1K9_SYMMI</name>
<keyword evidence="1" id="KW-0106">Calcium</keyword>
<feature type="compositionally biased region" description="Low complexity" evidence="2">
    <location>
        <begin position="99"/>
        <end position="111"/>
    </location>
</feature>
<feature type="compositionally biased region" description="Low complexity" evidence="2">
    <location>
        <begin position="2217"/>
        <end position="2231"/>
    </location>
</feature>
<feature type="compositionally biased region" description="Acidic residues" evidence="2">
    <location>
        <begin position="165"/>
        <end position="185"/>
    </location>
</feature>
<dbReference type="PROSITE" id="PS50222">
    <property type="entry name" value="EF_HAND_2"/>
    <property type="match status" value="3"/>
</dbReference>
<evidence type="ECO:0000313" key="5">
    <source>
        <dbReference type="Proteomes" id="UP000186817"/>
    </source>
</evidence>
<feature type="region of interest" description="Disordered" evidence="2">
    <location>
        <begin position="576"/>
        <end position="612"/>
    </location>
</feature>
<dbReference type="PROSITE" id="PS00018">
    <property type="entry name" value="EF_HAND_1"/>
    <property type="match status" value="2"/>
</dbReference>
<feature type="region of interest" description="Disordered" evidence="2">
    <location>
        <begin position="274"/>
        <end position="324"/>
    </location>
</feature>
<gene>
    <name evidence="4" type="ORF">AK812_SmicGene43212</name>
</gene>
<feature type="region of interest" description="Disordered" evidence="2">
    <location>
        <begin position="2198"/>
        <end position="2270"/>
    </location>
</feature>
<dbReference type="InterPro" id="IPR002048">
    <property type="entry name" value="EF_hand_dom"/>
</dbReference>